<evidence type="ECO:0000313" key="4">
    <source>
        <dbReference type="Proteomes" id="UP000186817"/>
    </source>
</evidence>
<protein>
    <submittedName>
        <fullName evidence="3">Uncharacterized protein</fullName>
    </submittedName>
</protein>
<comment type="caution">
    <text evidence="3">The sequence shown here is derived from an EMBL/GenBank/DDBJ whole genome shotgun (WGS) entry which is preliminary data.</text>
</comment>
<organism evidence="3 4">
    <name type="scientific">Symbiodinium microadriaticum</name>
    <name type="common">Dinoflagellate</name>
    <name type="synonym">Zooxanthella microadriatica</name>
    <dbReference type="NCBI Taxonomy" id="2951"/>
    <lineage>
        <taxon>Eukaryota</taxon>
        <taxon>Sar</taxon>
        <taxon>Alveolata</taxon>
        <taxon>Dinophyceae</taxon>
        <taxon>Suessiales</taxon>
        <taxon>Symbiodiniaceae</taxon>
        <taxon>Symbiodinium</taxon>
    </lineage>
</organism>
<evidence type="ECO:0000256" key="1">
    <source>
        <dbReference type="SAM" id="Coils"/>
    </source>
</evidence>
<keyword evidence="4" id="KW-1185">Reference proteome</keyword>
<name>A0A1Q9F6J8_SYMMI</name>
<dbReference type="Proteomes" id="UP000186817">
    <property type="component" value="Unassembled WGS sequence"/>
</dbReference>
<gene>
    <name evidence="3" type="ORF">AK812_SmicGene508</name>
</gene>
<dbReference type="AlphaFoldDB" id="A0A1Q9F6J8"/>
<evidence type="ECO:0000313" key="3">
    <source>
        <dbReference type="EMBL" id="OLQ15296.1"/>
    </source>
</evidence>
<dbReference type="EMBL" id="LSRX01000005">
    <property type="protein sequence ID" value="OLQ15296.1"/>
    <property type="molecule type" value="Genomic_DNA"/>
</dbReference>
<sequence>MAGSRKLASCIAYSLRHAKKAGWEEVADFLSSALFHATKCRNHIHPVRLFSALGLDMELHDSCALNGGKIDDHSSSQRGTSVDSASQQLLGASVDSATQTVEEVFTNDECQRITEGLVEKLMKQTYATVQVLSDRLQILEGNPPVSEATSSCHAVGAARDAVASQVVGFARLLMRAAVPLDWQALGMPSPKLRDGAALVAADAPETRAPRRHSLAGGWLSGFGLQQTAATLNALGLDAPLSNGWRVLSRLPLDVGIGKMLLLSLVFQESKLSANLRCLVFYTPIMKKSQNSPHQDTNHVVKVFRLKKTLEILNFDHRGLRVKLLELTRSAADREALKAELEELKMKESTREQRRLTFEDGEGVLAEDERGLGYAMNDRDFFGSDDDVANASGGEGNFNRELNRRPRKRQKTGKSQGSKVRLPQNDSLAEKMRRRNIEFELRYGSHRHTTKALESLSREQEELLQLVVACALYPNIALPGENNSERWLQLTFVDTEELLCLIEDALLLRSALDREVLDLFEVDCDDDVPCDAGDAQA</sequence>
<reference evidence="3 4" key="1">
    <citation type="submission" date="2016-02" db="EMBL/GenBank/DDBJ databases">
        <title>Genome analysis of coral dinoflagellate symbionts highlights evolutionary adaptations to a symbiotic lifestyle.</title>
        <authorList>
            <person name="Aranda M."/>
            <person name="Li Y."/>
            <person name="Liew Y.J."/>
            <person name="Baumgarten S."/>
            <person name="Simakov O."/>
            <person name="Wilson M."/>
            <person name="Piel J."/>
            <person name="Ashoor H."/>
            <person name="Bougouffa S."/>
            <person name="Bajic V.B."/>
            <person name="Ryu T."/>
            <person name="Ravasi T."/>
            <person name="Bayer T."/>
            <person name="Micklem G."/>
            <person name="Kim H."/>
            <person name="Bhak J."/>
            <person name="Lajeunesse T.C."/>
            <person name="Voolstra C.R."/>
        </authorList>
    </citation>
    <scope>NUCLEOTIDE SEQUENCE [LARGE SCALE GENOMIC DNA]</scope>
    <source>
        <strain evidence="3 4">CCMP2467</strain>
    </source>
</reference>
<dbReference type="OrthoDB" id="447239at2759"/>
<keyword evidence="1" id="KW-0175">Coiled coil</keyword>
<evidence type="ECO:0000256" key="2">
    <source>
        <dbReference type="SAM" id="MobiDB-lite"/>
    </source>
</evidence>
<proteinExistence type="predicted"/>
<feature type="region of interest" description="Disordered" evidence="2">
    <location>
        <begin position="384"/>
        <end position="426"/>
    </location>
</feature>
<accession>A0A1Q9F6J8</accession>
<feature type="coiled-coil region" evidence="1">
    <location>
        <begin position="326"/>
        <end position="353"/>
    </location>
</feature>